<organism evidence="1 2">
    <name type="scientific">Arachis hypogaea</name>
    <name type="common">Peanut</name>
    <dbReference type="NCBI Taxonomy" id="3818"/>
    <lineage>
        <taxon>Eukaryota</taxon>
        <taxon>Viridiplantae</taxon>
        <taxon>Streptophyta</taxon>
        <taxon>Embryophyta</taxon>
        <taxon>Tracheophyta</taxon>
        <taxon>Spermatophyta</taxon>
        <taxon>Magnoliopsida</taxon>
        <taxon>eudicotyledons</taxon>
        <taxon>Gunneridae</taxon>
        <taxon>Pentapetalae</taxon>
        <taxon>rosids</taxon>
        <taxon>fabids</taxon>
        <taxon>Fabales</taxon>
        <taxon>Fabaceae</taxon>
        <taxon>Papilionoideae</taxon>
        <taxon>50 kb inversion clade</taxon>
        <taxon>dalbergioids sensu lato</taxon>
        <taxon>Dalbergieae</taxon>
        <taxon>Pterocarpus clade</taxon>
        <taxon>Arachis</taxon>
    </lineage>
</organism>
<dbReference type="PANTHER" id="PTHR46033">
    <property type="entry name" value="PROTEIN MAIN-LIKE 2"/>
    <property type="match status" value="1"/>
</dbReference>
<protein>
    <recommendedName>
        <fullName evidence="3">Aminotransferase-like plant mobile domain-containing protein</fullName>
    </recommendedName>
</protein>
<dbReference type="AlphaFoldDB" id="A0A445BNW2"/>
<dbReference type="GO" id="GO:0010073">
    <property type="term" value="P:meristem maintenance"/>
    <property type="evidence" value="ECO:0007669"/>
    <property type="project" value="InterPro"/>
</dbReference>
<name>A0A445BNW2_ARAHY</name>
<dbReference type="EMBL" id="SDMP01000009">
    <property type="protein sequence ID" value="RYR40364.1"/>
    <property type="molecule type" value="Genomic_DNA"/>
</dbReference>
<sequence>MNAFIERWRPEMHTFHMPLEKCIIMLQDSAYQLGLPINVQYVNGCLTDFERYIDGGRPTWEWFEELLGILPHANCIIMVILLEDDLMGLIIANSQVVVSD</sequence>
<evidence type="ECO:0000313" key="2">
    <source>
        <dbReference type="Proteomes" id="UP000289738"/>
    </source>
</evidence>
<gene>
    <name evidence="1" type="ORF">Ahy_A09g046110</name>
</gene>
<proteinExistence type="predicted"/>
<reference evidence="1 2" key="1">
    <citation type="submission" date="2019-01" db="EMBL/GenBank/DDBJ databases">
        <title>Sequencing of cultivated peanut Arachis hypogaea provides insights into genome evolution and oil improvement.</title>
        <authorList>
            <person name="Chen X."/>
        </authorList>
    </citation>
    <scope>NUCLEOTIDE SEQUENCE [LARGE SCALE GENOMIC DNA]</scope>
    <source>
        <strain evidence="2">cv. Fuhuasheng</strain>
        <tissue evidence="1">Leaves</tissue>
    </source>
</reference>
<evidence type="ECO:0008006" key="3">
    <source>
        <dbReference type="Google" id="ProtNLM"/>
    </source>
</evidence>
<evidence type="ECO:0000313" key="1">
    <source>
        <dbReference type="EMBL" id="RYR40364.1"/>
    </source>
</evidence>
<dbReference type="PANTHER" id="PTHR46033:SF8">
    <property type="entry name" value="PROTEIN MAINTENANCE OF MERISTEMS-LIKE"/>
    <property type="match status" value="1"/>
</dbReference>
<keyword evidence="2" id="KW-1185">Reference proteome</keyword>
<comment type="caution">
    <text evidence="1">The sequence shown here is derived from an EMBL/GenBank/DDBJ whole genome shotgun (WGS) entry which is preliminary data.</text>
</comment>
<dbReference type="Proteomes" id="UP000289738">
    <property type="component" value="Chromosome A09"/>
</dbReference>
<dbReference type="InterPro" id="IPR044824">
    <property type="entry name" value="MAIN-like"/>
</dbReference>
<accession>A0A445BNW2</accession>